<feature type="compositionally biased region" description="Low complexity" evidence="6">
    <location>
        <begin position="98"/>
        <end position="108"/>
    </location>
</feature>
<feature type="region of interest" description="Disordered" evidence="6">
    <location>
        <begin position="1"/>
        <end position="26"/>
    </location>
</feature>
<sequence>MSGFGRPPGALTFSPTPPQRGAFPLDHDGECKPIMTEYLACLKRVKGTNDMACRLIAKEYLKCRMERQLMAEDSFENLGFQDEKKAAPVSPVTEARSEAAAAASSSASNRLEELKRENARLVEERKKQEAEKR</sequence>
<comment type="function">
    <text evidence="4">Required for the assembly of mitochondrial cytochrome c oxidase.</text>
</comment>
<organism evidence="7 8">
    <name type="scientific">Pyronema omphalodes (strain CBS 100304)</name>
    <name type="common">Pyronema confluens</name>
    <dbReference type="NCBI Taxonomy" id="1076935"/>
    <lineage>
        <taxon>Eukaryota</taxon>
        <taxon>Fungi</taxon>
        <taxon>Dikarya</taxon>
        <taxon>Ascomycota</taxon>
        <taxon>Pezizomycotina</taxon>
        <taxon>Pezizomycetes</taxon>
        <taxon>Pezizales</taxon>
        <taxon>Pyronemataceae</taxon>
        <taxon>Pyronema</taxon>
    </lineage>
</organism>
<keyword evidence="2" id="KW-0963">Cytoplasm</keyword>
<dbReference type="PANTHER" id="PTHR21107">
    <property type="entry name" value="CYTOCHROME C OXIDASE ASSEMBLY PROTEIN COX19"/>
    <property type="match status" value="1"/>
</dbReference>
<dbReference type="eggNOG" id="KOG3477">
    <property type="taxonomic scope" value="Eukaryota"/>
</dbReference>
<dbReference type="OMA" id="FHECDSE"/>
<evidence type="ECO:0000256" key="3">
    <source>
        <dbReference type="ARBA" id="ARBA00023157"/>
    </source>
</evidence>
<reference evidence="7 8" key="1">
    <citation type="journal article" date="2013" name="PLoS Genet.">
        <title>The genome and development-dependent transcriptomes of Pyronema confluens: a window into fungal evolution.</title>
        <authorList>
            <person name="Traeger S."/>
            <person name="Altegoer F."/>
            <person name="Freitag M."/>
            <person name="Gabaldon T."/>
            <person name="Kempken F."/>
            <person name="Kumar A."/>
            <person name="Marcet-Houben M."/>
            <person name="Poggeler S."/>
            <person name="Stajich J.E."/>
            <person name="Nowrousian M."/>
        </authorList>
    </citation>
    <scope>NUCLEOTIDE SEQUENCE [LARGE SCALE GENOMIC DNA]</scope>
    <source>
        <strain evidence="8">CBS 100304</strain>
        <tissue evidence="7">Vegetative mycelium</tissue>
    </source>
</reference>
<comment type="similarity">
    <text evidence="5">Belongs to the COX19 family.</text>
</comment>
<protein>
    <submittedName>
        <fullName evidence="7">Similar to Cytochrome c oxidase assembly protein COX19 acc. no. Q462Q7</fullName>
    </submittedName>
</protein>
<comment type="subcellular location">
    <subcellularLocation>
        <location evidence="1">Cytoplasm</location>
    </subcellularLocation>
</comment>
<keyword evidence="8" id="KW-1185">Reference proteome</keyword>
<dbReference type="PROSITE" id="PS51808">
    <property type="entry name" value="CHCH"/>
    <property type="match status" value="1"/>
</dbReference>
<name>U4LMP7_PYROM</name>
<accession>U4LMP7</accession>
<feature type="compositionally biased region" description="Basic and acidic residues" evidence="6">
    <location>
        <begin position="110"/>
        <end position="133"/>
    </location>
</feature>
<dbReference type="GO" id="GO:0005758">
    <property type="term" value="C:mitochondrial intermembrane space"/>
    <property type="evidence" value="ECO:0007669"/>
    <property type="project" value="TreeGrafter"/>
</dbReference>
<keyword evidence="3" id="KW-1015">Disulfide bond</keyword>
<gene>
    <name evidence="7" type="ORF">PCON_13693</name>
</gene>
<feature type="region of interest" description="Disordered" evidence="6">
    <location>
        <begin position="75"/>
        <end position="133"/>
    </location>
</feature>
<evidence type="ECO:0000313" key="7">
    <source>
        <dbReference type="EMBL" id="CCX32842.1"/>
    </source>
</evidence>
<evidence type="ECO:0000256" key="4">
    <source>
        <dbReference type="ARBA" id="ARBA00037279"/>
    </source>
</evidence>
<dbReference type="GO" id="GO:0033617">
    <property type="term" value="P:mitochondrial respiratory chain complex IV assembly"/>
    <property type="evidence" value="ECO:0007669"/>
    <property type="project" value="TreeGrafter"/>
</dbReference>
<evidence type="ECO:0000256" key="6">
    <source>
        <dbReference type="SAM" id="MobiDB-lite"/>
    </source>
</evidence>
<evidence type="ECO:0000256" key="5">
    <source>
        <dbReference type="ARBA" id="ARBA00038223"/>
    </source>
</evidence>
<dbReference type="PANTHER" id="PTHR21107:SF2">
    <property type="entry name" value="CYTOCHROME C OXIDASE ASSEMBLY PROTEIN COX19"/>
    <property type="match status" value="1"/>
</dbReference>
<dbReference type="AlphaFoldDB" id="U4LMP7"/>
<dbReference type="OrthoDB" id="268594at2759"/>
<dbReference type="InterPro" id="IPR051383">
    <property type="entry name" value="COX19"/>
</dbReference>
<proteinExistence type="inferred from homology"/>
<evidence type="ECO:0000256" key="1">
    <source>
        <dbReference type="ARBA" id="ARBA00004496"/>
    </source>
</evidence>
<evidence type="ECO:0000256" key="2">
    <source>
        <dbReference type="ARBA" id="ARBA00022490"/>
    </source>
</evidence>
<dbReference type="Proteomes" id="UP000018144">
    <property type="component" value="Unassembled WGS sequence"/>
</dbReference>
<dbReference type="STRING" id="1076935.U4LMP7"/>
<evidence type="ECO:0000313" key="8">
    <source>
        <dbReference type="Proteomes" id="UP000018144"/>
    </source>
</evidence>
<dbReference type="EMBL" id="HF935907">
    <property type="protein sequence ID" value="CCX32842.1"/>
    <property type="molecule type" value="Genomic_DNA"/>
</dbReference>